<evidence type="ECO:0008006" key="3">
    <source>
        <dbReference type="Google" id="ProtNLM"/>
    </source>
</evidence>
<organism evidence="1 2">
    <name type="scientific">Bifidobacterium thermophilum</name>
    <dbReference type="NCBI Taxonomy" id="33905"/>
    <lineage>
        <taxon>Bacteria</taxon>
        <taxon>Bacillati</taxon>
        <taxon>Actinomycetota</taxon>
        <taxon>Actinomycetes</taxon>
        <taxon>Bifidobacteriales</taxon>
        <taxon>Bifidobacteriaceae</taxon>
        <taxon>Bifidobacterium</taxon>
    </lineage>
</organism>
<protein>
    <recommendedName>
        <fullName evidence="3">SPOR domain-containing protein</fullName>
    </recommendedName>
</protein>
<dbReference type="AlphaFoldDB" id="A0A7X9RML6"/>
<evidence type="ECO:0000313" key="2">
    <source>
        <dbReference type="Proteomes" id="UP000588369"/>
    </source>
</evidence>
<dbReference type="Proteomes" id="UP000588369">
    <property type="component" value="Unassembled WGS sequence"/>
</dbReference>
<dbReference type="EMBL" id="JABAGI010000002">
    <property type="protein sequence ID" value="NME61711.1"/>
    <property type="molecule type" value="Genomic_DNA"/>
</dbReference>
<sequence>MSMADKQWYFNMVTGQPEYGMISPDSQRMGPYRTRQDALDAWKIVKERNATWNEQDRQWKRWGK</sequence>
<comment type="caution">
    <text evidence="1">The sequence shown here is derived from an EMBL/GenBank/DDBJ whole genome shotgun (WGS) entry which is preliminary data.</text>
</comment>
<accession>A0A7X9RML6</accession>
<gene>
    <name evidence="1" type="ORF">HF844_02675</name>
</gene>
<name>A0A7X9RML6_9BIFI</name>
<reference evidence="1 2" key="1">
    <citation type="submission" date="2020-04" db="EMBL/GenBank/DDBJ databases">
        <authorList>
            <person name="Hitch T.C.A."/>
            <person name="Wylensek D."/>
            <person name="Clavel T."/>
        </authorList>
    </citation>
    <scope>NUCLEOTIDE SEQUENCE [LARGE SCALE GENOMIC DNA]</scope>
    <source>
        <strain evidence="1 2">BSM-130-P53-3C</strain>
    </source>
</reference>
<evidence type="ECO:0000313" key="1">
    <source>
        <dbReference type="EMBL" id="NME61711.1"/>
    </source>
</evidence>
<proteinExistence type="predicted"/>